<dbReference type="InterPro" id="IPR052155">
    <property type="entry name" value="Biofilm_reg_signaling"/>
</dbReference>
<protein>
    <submittedName>
        <fullName evidence="4">Diguanylate cyclase</fullName>
    </submittedName>
</protein>
<feature type="domain" description="EAL" evidence="2">
    <location>
        <begin position="596"/>
        <end position="853"/>
    </location>
</feature>
<dbReference type="SMART" id="SM01080">
    <property type="entry name" value="CHASE2"/>
    <property type="match status" value="1"/>
</dbReference>
<comment type="caution">
    <text evidence="4">The sequence shown here is derived from an EMBL/GenBank/DDBJ whole genome shotgun (WGS) entry which is preliminary data.</text>
</comment>
<dbReference type="RefSeq" id="WP_046280009.1">
    <property type="nucleotide sequence ID" value="NZ_LATL02000178.1"/>
</dbReference>
<dbReference type="CDD" id="cd01948">
    <property type="entry name" value="EAL"/>
    <property type="match status" value="1"/>
</dbReference>
<dbReference type="PROSITE" id="PS50887">
    <property type="entry name" value="GGDEF"/>
    <property type="match status" value="1"/>
</dbReference>
<dbReference type="Pfam" id="PF00563">
    <property type="entry name" value="EAL"/>
    <property type="match status" value="1"/>
</dbReference>
<dbReference type="Gene3D" id="3.20.20.450">
    <property type="entry name" value="EAL domain"/>
    <property type="match status" value="1"/>
</dbReference>
<dbReference type="SUPFAM" id="SSF55073">
    <property type="entry name" value="Nucleotide cyclase"/>
    <property type="match status" value="1"/>
</dbReference>
<feature type="domain" description="GGDEF" evidence="3">
    <location>
        <begin position="454"/>
        <end position="587"/>
    </location>
</feature>
<evidence type="ECO:0000259" key="3">
    <source>
        <dbReference type="PROSITE" id="PS50887"/>
    </source>
</evidence>
<keyword evidence="1" id="KW-1133">Transmembrane helix</keyword>
<dbReference type="OrthoDB" id="425396at2"/>
<gene>
    <name evidence="4" type="ORF">WN50_18265</name>
</gene>
<dbReference type="SMART" id="SM00052">
    <property type="entry name" value="EAL"/>
    <property type="match status" value="1"/>
</dbReference>
<feature type="transmembrane region" description="Helical" evidence="1">
    <location>
        <begin position="341"/>
        <end position="364"/>
    </location>
</feature>
<sequence length="855" mass="96091">MFSPKLPSILSRIPILNSNHNSLPPGAKIFFAPGFVASLAIALVVVILQQWGSLQPLELRIFDLLVRLQPSQKLDPRLLIVTITEADLKTQGWPLSDEILAETLTQLQQHQPHVIGIDLYRDLAHPPGTEKLIRQLQAENIVAITNLGVPRIPSPPNIPPERIGFNDVPVDPDGVIRRQLLFASTDEETLFSLSLQLALFYLKTQGIEAQNYSGNSNYMQLGNGVFIPLKAGNGGYTAIDDQGYQILLNYRQPQIAETLSIGEVLAGQFNPSLVRDRVVLIGATAPSLKDSFLTPYSAAASHDVMMPGVFVHAQMVSNIMSVALNDFGFNQRQNFWQSPRLFWFLPLGLEPLWIWGWAIIGGIITWQIRHPVKQAITLSIVLMGLFAIGYGLFIFKGWLPLIAPGLAFILTSISVIAYKQVYYLSHDSLTRLPNRSTFLHRIEGEIYRSRWQNRLCGVLFLNVDRFKVINDSLGHQAGDQLLVDLVHRLKTCVRTSDVIARLSADEFAILIENLRQPQNAIWVAERIQQALILPFFLQGQEVFRTMSIGIALNDSTDMSAEDLLRNANTAMYQARSQGTGSYQVFEQKMNVDGKQHLQLETDLRLALQRQEFVLYYQPLISLKTGKVIGLEALIRWEHPQRDLLFPNEFMSVAKETGLIIPMGQWVIREACHQLKEIQDRFGDLELIMGVNLSGRQFSQPDLVEQIHDIILESGIDPRYLRLEICESVVMKDVDETIALLQQLKALNVRLSIDDFGTGFSSLSSLNRFPIDTLKIDRSFISQMEAEGEGENFGIVQTIITLAHVLKLAVIAEGVETAKQVEQLRTLGSEFAQGYYFLRPVPADIVIAFIESEPCW</sequence>
<dbReference type="EMBL" id="LATL02000178">
    <property type="protein sequence ID" value="KKD36717.1"/>
    <property type="molecule type" value="Genomic_DNA"/>
</dbReference>
<dbReference type="PANTHER" id="PTHR44757:SF2">
    <property type="entry name" value="BIOFILM ARCHITECTURE MAINTENANCE PROTEIN MBAA"/>
    <property type="match status" value="1"/>
</dbReference>
<evidence type="ECO:0000313" key="5">
    <source>
        <dbReference type="Proteomes" id="UP000033607"/>
    </source>
</evidence>
<dbReference type="PATRIC" id="fig|1637645.4.peg.3529"/>
<feature type="transmembrane region" description="Helical" evidence="1">
    <location>
        <begin position="29"/>
        <end position="51"/>
    </location>
</feature>
<evidence type="ECO:0000259" key="2">
    <source>
        <dbReference type="PROSITE" id="PS50883"/>
    </source>
</evidence>
<dbReference type="Proteomes" id="UP000033607">
    <property type="component" value="Unassembled WGS sequence"/>
</dbReference>
<dbReference type="InterPro" id="IPR007890">
    <property type="entry name" value="CHASE2"/>
</dbReference>
<reference evidence="4 5" key="1">
    <citation type="submission" date="2015-06" db="EMBL/GenBank/DDBJ databases">
        <title>Draft genome assembly of filamentous brackish cyanobacterium Limnoraphis robusta strain CS-951.</title>
        <authorList>
            <person name="Willis A."/>
            <person name="Parks M."/>
            <person name="Burford M.A."/>
        </authorList>
    </citation>
    <scope>NUCLEOTIDE SEQUENCE [LARGE SCALE GENOMIC DNA]</scope>
    <source>
        <strain evidence="4 5">CS-951</strain>
    </source>
</reference>
<dbReference type="InterPro" id="IPR029787">
    <property type="entry name" value="Nucleotide_cyclase"/>
</dbReference>
<dbReference type="PROSITE" id="PS50883">
    <property type="entry name" value="EAL"/>
    <property type="match status" value="1"/>
</dbReference>
<evidence type="ECO:0000256" key="1">
    <source>
        <dbReference type="SAM" id="Phobius"/>
    </source>
</evidence>
<dbReference type="NCBIfam" id="TIGR00254">
    <property type="entry name" value="GGDEF"/>
    <property type="match status" value="1"/>
</dbReference>
<evidence type="ECO:0000313" key="4">
    <source>
        <dbReference type="EMBL" id="KKD36717.1"/>
    </source>
</evidence>
<name>A0A0F5YDL5_9CYAN</name>
<dbReference type="Gene3D" id="3.30.70.270">
    <property type="match status" value="1"/>
</dbReference>
<keyword evidence="1" id="KW-0812">Transmembrane</keyword>
<dbReference type="InterPro" id="IPR043128">
    <property type="entry name" value="Rev_trsase/Diguanyl_cyclase"/>
</dbReference>
<dbReference type="Pfam" id="PF00990">
    <property type="entry name" value="GGDEF"/>
    <property type="match status" value="1"/>
</dbReference>
<dbReference type="Pfam" id="PF05226">
    <property type="entry name" value="CHASE2"/>
    <property type="match status" value="1"/>
</dbReference>
<feature type="transmembrane region" description="Helical" evidence="1">
    <location>
        <begin position="401"/>
        <end position="418"/>
    </location>
</feature>
<proteinExistence type="predicted"/>
<dbReference type="InterPro" id="IPR001633">
    <property type="entry name" value="EAL_dom"/>
</dbReference>
<dbReference type="InterPro" id="IPR000160">
    <property type="entry name" value="GGDEF_dom"/>
</dbReference>
<dbReference type="SUPFAM" id="SSF141868">
    <property type="entry name" value="EAL domain-like"/>
    <property type="match status" value="1"/>
</dbReference>
<dbReference type="PANTHER" id="PTHR44757">
    <property type="entry name" value="DIGUANYLATE CYCLASE DGCP"/>
    <property type="match status" value="1"/>
</dbReference>
<keyword evidence="1" id="KW-0472">Membrane</keyword>
<organism evidence="4 5">
    <name type="scientific">Limnoraphis robusta CS-951</name>
    <dbReference type="NCBI Taxonomy" id="1637645"/>
    <lineage>
        <taxon>Bacteria</taxon>
        <taxon>Bacillati</taxon>
        <taxon>Cyanobacteriota</taxon>
        <taxon>Cyanophyceae</taxon>
        <taxon>Oscillatoriophycideae</taxon>
        <taxon>Oscillatoriales</taxon>
        <taxon>Sirenicapillariaceae</taxon>
        <taxon>Limnoraphis</taxon>
    </lineage>
</organism>
<dbReference type="InterPro" id="IPR035919">
    <property type="entry name" value="EAL_sf"/>
</dbReference>
<dbReference type="AlphaFoldDB" id="A0A0F5YDL5"/>
<feature type="transmembrane region" description="Helical" evidence="1">
    <location>
        <begin position="376"/>
        <end position="395"/>
    </location>
</feature>
<dbReference type="CDD" id="cd01949">
    <property type="entry name" value="GGDEF"/>
    <property type="match status" value="1"/>
</dbReference>
<accession>A0A0F5YDL5</accession>
<dbReference type="SMART" id="SM00267">
    <property type="entry name" value="GGDEF"/>
    <property type="match status" value="1"/>
</dbReference>